<sequence length="492" mass="53371">MLDGPHNIPFRRPPEAEDRRARYAEMVSWLLQRWGLIAGASCVCAILTYGASLLIPPSFVATTTLFIDSRGIQALAGAAGQPPSSDNNFEVSLIESQARIVTSRSVLSRVVAAQGLADDPASVGTTVTDRIKGLLGAAPAEPPSAESRRLKALQALADRVTVRRPERTFIMEVSVRAPAPETAARLANAVAQAYLDEQTTAHAGKARRANDALTSRLDELRDRLRQSQARAQAYREKHGLVGTRTQLSSEQQLTEANAQLAQARQQRVQSRAHLDGLSRADGGQDSEGVSPEAVTSLTISQLRSKQADAKRQLDSALTQFGARHPAVRDARDQLASIDRSLQAELARIRQAAQREYQRASAAEKASQAIVDRLSNEAADTSSALSELAQLQQEVDVNKNLLNTFLSRSREMGEIEQLDTSTARIISTAEPPLQRVFPPRGIVFLVLGGALGFWIAVACIVLQRTRILSKWAGRVASAPATALRRLEQHDLVS</sequence>
<accession>A0A840ZQ37</accession>
<evidence type="ECO:0000256" key="1">
    <source>
        <dbReference type="SAM" id="MobiDB-lite"/>
    </source>
</evidence>
<feature type="transmembrane region" description="Helical" evidence="2">
    <location>
        <begin position="440"/>
        <end position="461"/>
    </location>
</feature>
<evidence type="ECO:0000313" key="4">
    <source>
        <dbReference type="Proteomes" id="UP000583454"/>
    </source>
</evidence>
<feature type="compositionally biased region" description="Low complexity" evidence="1">
    <location>
        <begin position="256"/>
        <end position="271"/>
    </location>
</feature>
<feature type="region of interest" description="Disordered" evidence="1">
    <location>
        <begin position="256"/>
        <end position="293"/>
    </location>
</feature>
<gene>
    <name evidence="3" type="ORF">HNR00_004998</name>
</gene>
<dbReference type="PANTHER" id="PTHR32309:SF13">
    <property type="entry name" value="FERRIC ENTEROBACTIN TRANSPORT PROTEIN FEPE"/>
    <property type="match status" value="1"/>
</dbReference>
<reference evidence="3 4" key="1">
    <citation type="submission" date="2020-08" db="EMBL/GenBank/DDBJ databases">
        <title>Genomic Encyclopedia of Type Strains, Phase IV (KMG-IV): sequencing the most valuable type-strain genomes for metagenomic binning, comparative biology and taxonomic classification.</title>
        <authorList>
            <person name="Goeker M."/>
        </authorList>
    </citation>
    <scope>NUCLEOTIDE SEQUENCE [LARGE SCALE GENOMIC DNA]</scope>
    <source>
        <strain evidence="3 4">DSM 2163</strain>
    </source>
</reference>
<dbReference type="GO" id="GO:0005886">
    <property type="term" value="C:plasma membrane"/>
    <property type="evidence" value="ECO:0007669"/>
    <property type="project" value="TreeGrafter"/>
</dbReference>
<keyword evidence="2" id="KW-1133">Transmembrane helix</keyword>
<dbReference type="RefSeq" id="WP_183574026.1">
    <property type="nucleotide sequence ID" value="NZ_JACHOP010000040.1"/>
</dbReference>
<dbReference type="GO" id="GO:0004713">
    <property type="term" value="F:protein tyrosine kinase activity"/>
    <property type="evidence" value="ECO:0007669"/>
    <property type="project" value="TreeGrafter"/>
</dbReference>
<comment type="caution">
    <text evidence="3">The sequence shown here is derived from an EMBL/GenBank/DDBJ whole genome shotgun (WGS) entry which is preliminary data.</text>
</comment>
<dbReference type="PANTHER" id="PTHR32309">
    <property type="entry name" value="TYROSINE-PROTEIN KINASE"/>
    <property type="match status" value="1"/>
</dbReference>
<organism evidence="3 4">
    <name type="scientific">Methylorubrum rhodinum</name>
    <dbReference type="NCBI Taxonomy" id="29428"/>
    <lineage>
        <taxon>Bacteria</taxon>
        <taxon>Pseudomonadati</taxon>
        <taxon>Pseudomonadota</taxon>
        <taxon>Alphaproteobacteria</taxon>
        <taxon>Hyphomicrobiales</taxon>
        <taxon>Methylobacteriaceae</taxon>
        <taxon>Methylorubrum</taxon>
    </lineage>
</organism>
<evidence type="ECO:0000256" key="2">
    <source>
        <dbReference type="SAM" id="Phobius"/>
    </source>
</evidence>
<protein>
    <submittedName>
        <fullName evidence="3">Uncharacterized protein involved in exopolysaccharide biosynthesis</fullName>
    </submittedName>
</protein>
<keyword evidence="2" id="KW-0472">Membrane</keyword>
<dbReference type="AlphaFoldDB" id="A0A840ZQ37"/>
<dbReference type="EMBL" id="JACHOP010000040">
    <property type="protein sequence ID" value="MBB5760249.1"/>
    <property type="molecule type" value="Genomic_DNA"/>
</dbReference>
<dbReference type="Proteomes" id="UP000583454">
    <property type="component" value="Unassembled WGS sequence"/>
</dbReference>
<keyword evidence="2" id="KW-0812">Transmembrane</keyword>
<feature type="region of interest" description="Disordered" evidence="1">
    <location>
        <begin position="227"/>
        <end position="246"/>
    </location>
</feature>
<evidence type="ECO:0000313" key="3">
    <source>
        <dbReference type="EMBL" id="MBB5760249.1"/>
    </source>
</evidence>
<proteinExistence type="predicted"/>
<keyword evidence="4" id="KW-1185">Reference proteome</keyword>
<dbReference type="InterPro" id="IPR050445">
    <property type="entry name" value="Bact_polysacc_biosynth/exp"/>
</dbReference>
<name>A0A840ZQ37_9HYPH</name>